<dbReference type="EnsemblFungi" id="EJT79576">
    <property type="protein sequence ID" value="EJT79576"/>
    <property type="gene ID" value="GGTG_04661"/>
</dbReference>
<organism evidence="2">
    <name type="scientific">Gaeumannomyces tritici (strain R3-111a-1)</name>
    <name type="common">Wheat and barley take-all root rot fungus</name>
    <name type="synonym">Gaeumannomyces graminis var. tritici</name>
    <dbReference type="NCBI Taxonomy" id="644352"/>
    <lineage>
        <taxon>Eukaryota</taxon>
        <taxon>Fungi</taxon>
        <taxon>Dikarya</taxon>
        <taxon>Ascomycota</taxon>
        <taxon>Pezizomycotina</taxon>
        <taxon>Sordariomycetes</taxon>
        <taxon>Sordariomycetidae</taxon>
        <taxon>Magnaporthales</taxon>
        <taxon>Magnaporthaceae</taxon>
        <taxon>Gaeumannomyces</taxon>
    </lineage>
</organism>
<sequence length="103" mass="11314">MRVDRTFGRQDISGTSSQHPPNELATRIVGPLQDFIHLSRSNAPGETLVGLESVKNSIEDAELEKAHDRQASSVLGEILEGLGSRCEEQDDVLVPRLKPQCHV</sequence>
<reference evidence="4" key="1">
    <citation type="submission" date="2010-07" db="EMBL/GenBank/DDBJ databases">
        <title>The genome sequence of Gaeumannomyces graminis var. tritici strain R3-111a-1.</title>
        <authorList>
            <consortium name="The Broad Institute Genome Sequencing Platform"/>
            <person name="Ma L.-J."/>
            <person name="Dead R."/>
            <person name="Young S."/>
            <person name="Zeng Q."/>
            <person name="Koehrsen M."/>
            <person name="Alvarado L."/>
            <person name="Berlin A."/>
            <person name="Chapman S.B."/>
            <person name="Chen Z."/>
            <person name="Freedman E."/>
            <person name="Gellesch M."/>
            <person name="Goldberg J."/>
            <person name="Griggs A."/>
            <person name="Gujja S."/>
            <person name="Heilman E.R."/>
            <person name="Heiman D."/>
            <person name="Hepburn T."/>
            <person name="Howarth C."/>
            <person name="Jen D."/>
            <person name="Larson L."/>
            <person name="Mehta T."/>
            <person name="Neiman D."/>
            <person name="Pearson M."/>
            <person name="Roberts A."/>
            <person name="Saif S."/>
            <person name="Shea T."/>
            <person name="Shenoy N."/>
            <person name="Sisk P."/>
            <person name="Stolte C."/>
            <person name="Sykes S."/>
            <person name="Walk T."/>
            <person name="White J."/>
            <person name="Yandava C."/>
            <person name="Haas B."/>
            <person name="Nusbaum C."/>
            <person name="Birren B."/>
        </authorList>
    </citation>
    <scope>NUCLEOTIDE SEQUENCE [LARGE SCALE GENOMIC DNA]</scope>
    <source>
        <strain evidence="4">R3-111a-1</strain>
    </source>
</reference>
<keyword evidence="4" id="KW-1185">Reference proteome</keyword>
<reference evidence="3" key="5">
    <citation type="submission" date="2018-04" db="UniProtKB">
        <authorList>
            <consortium name="EnsemblFungi"/>
        </authorList>
    </citation>
    <scope>IDENTIFICATION</scope>
    <source>
        <strain evidence="3">R3-111a-1</strain>
    </source>
</reference>
<evidence type="ECO:0000313" key="2">
    <source>
        <dbReference type="EMBL" id="EJT79576.1"/>
    </source>
</evidence>
<dbReference type="AlphaFoldDB" id="J3NTR1"/>
<reference evidence="3" key="4">
    <citation type="journal article" date="2015" name="G3 (Bethesda)">
        <title>Genome sequences of three phytopathogenic species of the Magnaporthaceae family of fungi.</title>
        <authorList>
            <person name="Okagaki L.H."/>
            <person name="Nunes C.C."/>
            <person name="Sailsbery J."/>
            <person name="Clay B."/>
            <person name="Brown D."/>
            <person name="John T."/>
            <person name="Oh Y."/>
            <person name="Young N."/>
            <person name="Fitzgerald M."/>
            <person name="Haas B.J."/>
            <person name="Zeng Q."/>
            <person name="Young S."/>
            <person name="Adiconis X."/>
            <person name="Fan L."/>
            <person name="Levin J.Z."/>
            <person name="Mitchell T.K."/>
            <person name="Okubara P.A."/>
            <person name="Farman M.L."/>
            <person name="Kohn L.M."/>
            <person name="Birren B."/>
            <person name="Ma L.-J."/>
            <person name="Dean R.A."/>
        </authorList>
    </citation>
    <scope>NUCLEOTIDE SEQUENCE</scope>
    <source>
        <strain evidence="3">R3-111a-1</strain>
    </source>
</reference>
<dbReference type="Proteomes" id="UP000006039">
    <property type="component" value="Unassembled WGS sequence"/>
</dbReference>
<gene>
    <name evidence="3" type="primary">20345119</name>
    <name evidence="2" type="ORF">GGTG_04661</name>
</gene>
<name>J3NTR1_GAET3</name>
<reference evidence="2" key="3">
    <citation type="submission" date="2010-09" db="EMBL/GenBank/DDBJ databases">
        <title>Annotation of Gaeumannomyces graminis var. tritici R3-111a-1.</title>
        <authorList>
            <consortium name="The Broad Institute Genome Sequencing Platform"/>
            <person name="Ma L.-J."/>
            <person name="Dead R."/>
            <person name="Young S.K."/>
            <person name="Zeng Q."/>
            <person name="Gargeya S."/>
            <person name="Fitzgerald M."/>
            <person name="Haas B."/>
            <person name="Abouelleil A."/>
            <person name="Alvarado L."/>
            <person name="Arachchi H.M."/>
            <person name="Berlin A."/>
            <person name="Brown A."/>
            <person name="Chapman S.B."/>
            <person name="Chen Z."/>
            <person name="Dunbar C."/>
            <person name="Freedman E."/>
            <person name="Gearin G."/>
            <person name="Gellesch M."/>
            <person name="Goldberg J."/>
            <person name="Griggs A."/>
            <person name="Gujja S."/>
            <person name="Heiman D."/>
            <person name="Howarth C."/>
            <person name="Larson L."/>
            <person name="Lui A."/>
            <person name="MacDonald P.J.P."/>
            <person name="Mehta T."/>
            <person name="Montmayeur A."/>
            <person name="Murphy C."/>
            <person name="Neiman D."/>
            <person name="Pearson M."/>
            <person name="Priest M."/>
            <person name="Roberts A."/>
            <person name="Saif S."/>
            <person name="Shea T."/>
            <person name="Shenoy N."/>
            <person name="Sisk P."/>
            <person name="Stolte C."/>
            <person name="Sykes S."/>
            <person name="Yandava C."/>
            <person name="Wortman J."/>
            <person name="Nusbaum C."/>
            <person name="Birren B."/>
        </authorList>
    </citation>
    <scope>NUCLEOTIDE SEQUENCE</scope>
    <source>
        <strain evidence="2">R3-111a-1</strain>
    </source>
</reference>
<evidence type="ECO:0000256" key="1">
    <source>
        <dbReference type="SAM" id="MobiDB-lite"/>
    </source>
</evidence>
<reference evidence="2" key="2">
    <citation type="submission" date="2010-07" db="EMBL/GenBank/DDBJ databases">
        <authorList>
            <consortium name="The Broad Institute Genome Sequencing Platform"/>
            <consortium name="Broad Institute Genome Sequencing Center for Infectious Disease"/>
            <person name="Ma L.-J."/>
            <person name="Dead R."/>
            <person name="Young S."/>
            <person name="Zeng Q."/>
            <person name="Koehrsen M."/>
            <person name="Alvarado L."/>
            <person name="Berlin A."/>
            <person name="Chapman S.B."/>
            <person name="Chen Z."/>
            <person name="Freedman E."/>
            <person name="Gellesch M."/>
            <person name="Goldberg J."/>
            <person name="Griggs A."/>
            <person name="Gujja S."/>
            <person name="Heilman E.R."/>
            <person name="Heiman D."/>
            <person name="Hepburn T."/>
            <person name="Howarth C."/>
            <person name="Jen D."/>
            <person name="Larson L."/>
            <person name="Mehta T."/>
            <person name="Neiman D."/>
            <person name="Pearson M."/>
            <person name="Roberts A."/>
            <person name="Saif S."/>
            <person name="Shea T."/>
            <person name="Shenoy N."/>
            <person name="Sisk P."/>
            <person name="Stolte C."/>
            <person name="Sykes S."/>
            <person name="Walk T."/>
            <person name="White J."/>
            <person name="Yandava C."/>
            <person name="Haas B."/>
            <person name="Nusbaum C."/>
            <person name="Birren B."/>
        </authorList>
    </citation>
    <scope>NUCLEOTIDE SEQUENCE</scope>
    <source>
        <strain evidence="2">R3-111a-1</strain>
    </source>
</reference>
<protein>
    <submittedName>
        <fullName evidence="2 3">Uncharacterized protein</fullName>
    </submittedName>
</protein>
<dbReference type="VEuPathDB" id="FungiDB:GGTG_04661"/>
<dbReference type="GeneID" id="20345119"/>
<evidence type="ECO:0000313" key="4">
    <source>
        <dbReference type="Proteomes" id="UP000006039"/>
    </source>
</evidence>
<accession>J3NTR1</accession>
<dbReference type="RefSeq" id="XP_009220721.1">
    <property type="nucleotide sequence ID" value="XM_009222457.1"/>
</dbReference>
<dbReference type="HOGENOM" id="CLU_2263948_0_0_1"/>
<proteinExistence type="predicted"/>
<feature type="region of interest" description="Disordered" evidence="1">
    <location>
        <begin position="1"/>
        <end position="23"/>
    </location>
</feature>
<evidence type="ECO:0000313" key="3">
    <source>
        <dbReference type="EnsemblFungi" id="EJT79576"/>
    </source>
</evidence>
<dbReference type="EMBL" id="GL385396">
    <property type="protein sequence ID" value="EJT79576.1"/>
    <property type="molecule type" value="Genomic_DNA"/>
</dbReference>